<feature type="domain" description="HAMP" evidence="7">
    <location>
        <begin position="211"/>
        <end position="263"/>
    </location>
</feature>
<evidence type="ECO:0000256" key="1">
    <source>
        <dbReference type="ARBA" id="ARBA00004370"/>
    </source>
</evidence>
<keyword evidence="5" id="KW-0472">Membrane</keyword>
<protein>
    <submittedName>
        <fullName evidence="8">Methyl-accepting chemotaxis protein</fullName>
    </submittedName>
</protein>
<comment type="similarity">
    <text evidence="3">Belongs to the methyl-accepting chemotaxis (MCP) protein family.</text>
</comment>
<dbReference type="PROSITE" id="PS50885">
    <property type="entry name" value="HAMP"/>
    <property type="match status" value="1"/>
</dbReference>
<evidence type="ECO:0000256" key="5">
    <source>
        <dbReference type="SAM" id="Phobius"/>
    </source>
</evidence>
<keyword evidence="2 4" id="KW-0807">Transducer</keyword>
<evidence type="ECO:0000256" key="3">
    <source>
        <dbReference type="ARBA" id="ARBA00029447"/>
    </source>
</evidence>
<dbReference type="RefSeq" id="WP_219936262.1">
    <property type="nucleotide sequence ID" value="NZ_JAGFNY010000002.1"/>
</dbReference>
<proteinExistence type="inferred from homology"/>
<comment type="caution">
    <text evidence="8">The sequence shown here is derived from an EMBL/GenBank/DDBJ whole genome shotgun (WGS) entry which is preliminary data.</text>
</comment>
<gene>
    <name evidence="8" type="ORF">J5V48_01595</name>
</gene>
<feature type="domain" description="Methyl-accepting transducer" evidence="6">
    <location>
        <begin position="268"/>
        <end position="504"/>
    </location>
</feature>
<accession>A0ABS7DEP6</accession>
<evidence type="ECO:0000313" key="9">
    <source>
        <dbReference type="Proteomes" id="UP000731465"/>
    </source>
</evidence>
<feature type="transmembrane region" description="Helical" evidence="5">
    <location>
        <begin position="14"/>
        <end position="34"/>
    </location>
</feature>
<dbReference type="EMBL" id="JAGFNY010000002">
    <property type="protein sequence ID" value="MBW7569582.1"/>
    <property type="molecule type" value="Genomic_DNA"/>
</dbReference>
<dbReference type="SUPFAM" id="SSF58104">
    <property type="entry name" value="Methyl-accepting chemotaxis protein (MCP) signaling domain"/>
    <property type="match status" value="1"/>
</dbReference>
<evidence type="ECO:0000256" key="2">
    <source>
        <dbReference type="ARBA" id="ARBA00023224"/>
    </source>
</evidence>
<dbReference type="Pfam" id="PF00672">
    <property type="entry name" value="HAMP"/>
    <property type="match status" value="1"/>
</dbReference>
<dbReference type="PROSITE" id="PS50111">
    <property type="entry name" value="CHEMOTAXIS_TRANSDUC_2"/>
    <property type="match status" value="1"/>
</dbReference>
<keyword evidence="9" id="KW-1185">Reference proteome</keyword>
<dbReference type="Proteomes" id="UP000731465">
    <property type="component" value="Unassembled WGS sequence"/>
</dbReference>
<dbReference type="InterPro" id="IPR004090">
    <property type="entry name" value="Chemotax_Me-accpt_rcpt"/>
</dbReference>
<dbReference type="SMART" id="SM00304">
    <property type="entry name" value="HAMP"/>
    <property type="match status" value="1"/>
</dbReference>
<dbReference type="Gene3D" id="1.10.287.950">
    <property type="entry name" value="Methyl-accepting chemotaxis protein"/>
    <property type="match status" value="1"/>
</dbReference>
<keyword evidence="5" id="KW-0812">Transmembrane</keyword>
<feature type="transmembrane region" description="Helical" evidence="5">
    <location>
        <begin position="189"/>
        <end position="209"/>
    </location>
</feature>
<dbReference type="Pfam" id="PF00015">
    <property type="entry name" value="MCPsignal"/>
    <property type="match status" value="1"/>
</dbReference>
<evidence type="ECO:0000313" key="8">
    <source>
        <dbReference type="EMBL" id="MBW7569582.1"/>
    </source>
</evidence>
<name>A0ABS7DEP6_9GAMM</name>
<keyword evidence="5" id="KW-1133">Transmembrane helix</keyword>
<evidence type="ECO:0000259" key="7">
    <source>
        <dbReference type="PROSITE" id="PS50885"/>
    </source>
</evidence>
<dbReference type="CDD" id="cd11386">
    <property type="entry name" value="MCP_signal"/>
    <property type="match status" value="1"/>
</dbReference>
<dbReference type="InterPro" id="IPR003660">
    <property type="entry name" value="HAMP_dom"/>
</dbReference>
<evidence type="ECO:0000256" key="4">
    <source>
        <dbReference type="PROSITE-ProRule" id="PRU00284"/>
    </source>
</evidence>
<dbReference type="SMART" id="SM00283">
    <property type="entry name" value="MA"/>
    <property type="match status" value="1"/>
</dbReference>
<dbReference type="PRINTS" id="PR00260">
    <property type="entry name" value="CHEMTRNSDUCR"/>
</dbReference>
<dbReference type="PANTHER" id="PTHR32089:SF112">
    <property type="entry name" value="LYSOZYME-LIKE PROTEIN-RELATED"/>
    <property type="match status" value="1"/>
</dbReference>
<dbReference type="CDD" id="cd06225">
    <property type="entry name" value="HAMP"/>
    <property type="match status" value="1"/>
</dbReference>
<dbReference type="InterPro" id="IPR004089">
    <property type="entry name" value="MCPsignal_dom"/>
</dbReference>
<sequence length="540" mass="58975">MHALLRSLSIRQKIVIGFILIIMTTLTLVGWSLCSLSQSKIKAEGYIEFLNQRYERTRRSADAITKLQTVLKEIATNPADANDANIAKITAAETELKEATDALQMPRYPKEIGAVKENAKEYISLVNTKFLPLLNSDSSEKKHKLVDLVYVDMAKSFFAVTDYITIVNGYQIRETKSKMSTLTSSSTKFVLLVFTVIEIVIAAFLSAYIPNVIVGQLKGISKHALELAKGDLTREIFVKRHDEFKHLVEDLEQMRQSWRKNIGDIIEITNTVSAAFEGIGQSAEKINTTAYDNQSRAVTVAAASEQMVSTTADIAKNCEQASATAEESSNSTTRGTHEVHDIIDKLTSQIEKTKEDAKLVQKLADQAVKIGTIVQTIDDIASQTNLLALNAAIEAARAGEAGKGFAVVADEVRALASRTSSSTQEITKMVTQIQTDARAADDAMQLSVNSMDSLANEASGIDTILNEINDTVSTVSSQISQIATAAEEQTVATSEISSNMKNITDDSKVLTDSIDSVNKEMQDSNDQLAKLIVMVNTFKL</sequence>
<comment type="subcellular location">
    <subcellularLocation>
        <location evidence="1">Membrane</location>
    </subcellularLocation>
</comment>
<organism evidence="8 9">
    <name type="scientific">Succinivibrio faecicola</name>
    <dbReference type="NCBI Taxonomy" id="2820300"/>
    <lineage>
        <taxon>Bacteria</taxon>
        <taxon>Pseudomonadati</taxon>
        <taxon>Pseudomonadota</taxon>
        <taxon>Gammaproteobacteria</taxon>
        <taxon>Aeromonadales</taxon>
        <taxon>Succinivibrionaceae</taxon>
        <taxon>Succinivibrio</taxon>
    </lineage>
</organism>
<dbReference type="PANTHER" id="PTHR32089">
    <property type="entry name" value="METHYL-ACCEPTING CHEMOTAXIS PROTEIN MCPB"/>
    <property type="match status" value="1"/>
</dbReference>
<reference evidence="8 9" key="1">
    <citation type="submission" date="2021-03" db="EMBL/GenBank/DDBJ databases">
        <title>Succinivibrio sp. nov. isolated from feces of cow.</title>
        <authorList>
            <person name="Choi J.-Y."/>
        </authorList>
    </citation>
    <scope>NUCLEOTIDE SEQUENCE [LARGE SCALE GENOMIC DNA]</scope>
    <source>
        <strain evidence="8 9">AGMB01872</strain>
    </source>
</reference>
<evidence type="ECO:0000259" key="6">
    <source>
        <dbReference type="PROSITE" id="PS50111"/>
    </source>
</evidence>